<accession>A0A836GWF6</accession>
<feature type="region of interest" description="Disordered" evidence="8">
    <location>
        <begin position="148"/>
        <end position="178"/>
    </location>
</feature>
<feature type="domain" description="Helicase C-terminal" evidence="10">
    <location>
        <begin position="507"/>
        <end position="662"/>
    </location>
</feature>
<feature type="domain" description="Helicase ATP-binding" evidence="9">
    <location>
        <begin position="230"/>
        <end position="416"/>
    </location>
</feature>
<comment type="caution">
    <text evidence="11">The sequence shown here is derived from an EMBL/GenBank/DDBJ whole genome shotgun (WGS) entry which is preliminary data.</text>
</comment>
<dbReference type="Pfam" id="PF13959">
    <property type="entry name" value="CTE_SPB4"/>
    <property type="match status" value="1"/>
</dbReference>
<dbReference type="InterPro" id="IPR027417">
    <property type="entry name" value="P-loop_NTPase"/>
</dbReference>
<feature type="region of interest" description="Disordered" evidence="8">
    <location>
        <begin position="424"/>
        <end position="488"/>
    </location>
</feature>
<evidence type="ECO:0000256" key="4">
    <source>
        <dbReference type="ARBA" id="ARBA00022840"/>
    </source>
</evidence>
<dbReference type="KEGG" id="lenr:94169625"/>
<keyword evidence="3 6" id="KW-0347">Helicase</keyword>
<keyword evidence="4 6" id="KW-0067">ATP-binding</keyword>
<evidence type="ECO:0000256" key="5">
    <source>
        <dbReference type="ARBA" id="ARBA00022884"/>
    </source>
</evidence>
<dbReference type="Gene3D" id="3.40.50.300">
    <property type="entry name" value="P-loop containing nucleotide triphosphate hydrolases"/>
    <property type="match status" value="2"/>
</dbReference>
<dbReference type="SMART" id="SM00487">
    <property type="entry name" value="DEXDc"/>
    <property type="match status" value="1"/>
</dbReference>
<keyword evidence="2 6" id="KW-0378">Hydrolase</keyword>
<dbReference type="InterPro" id="IPR000629">
    <property type="entry name" value="RNA-helicase_DEAD-box_CS"/>
</dbReference>
<evidence type="ECO:0000256" key="3">
    <source>
        <dbReference type="ARBA" id="ARBA00022806"/>
    </source>
</evidence>
<feature type="compositionally biased region" description="Basic and acidic residues" evidence="8">
    <location>
        <begin position="12"/>
        <end position="31"/>
    </location>
</feature>
<feature type="compositionally biased region" description="Basic and acidic residues" evidence="8">
    <location>
        <begin position="463"/>
        <end position="472"/>
    </location>
</feature>
<feature type="compositionally biased region" description="Acidic residues" evidence="8">
    <location>
        <begin position="473"/>
        <end position="486"/>
    </location>
</feature>
<feature type="region of interest" description="Disordered" evidence="8">
    <location>
        <begin position="1"/>
        <end position="34"/>
    </location>
</feature>
<comment type="domain">
    <text evidence="7">The Q motif is unique to and characteristic of the DEAD box family of RNA helicases and controls ATP binding and hydrolysis.</text>
</comment>
<evidence type="ECO:0000313" key="12">
    <source>
        <dbReference type="Proteomes" id="UP000674179"/>
    </source>
</evidence>
<dbReference type="EMBL" id="JAFHKP010000032">
    <property type="protein sequence ID" value="KAG5471048.1"/>
    <property type="molecule type" value="Genomic_DNA"/>
</dbReference>
<dbReference type="InterPro" id="IPR011545">
    <property type="entry name" value="DEAD/DEAH_box_helicase_dom"/>
</dbReference>
<evidence type="ECO:0000259" key="9">
    <source>
        <dbReference type="PROSITE" id="PS51192"/>
    </source>
</evidence>
<dbReference type="CDD" id="cd00268">
    <property type="entry name" value="DEADc"/>
    <property type="match status" value="1"/>
</dbReference>
<dbReference type="InterPro" id="IPR001650">
    <property type="entry name" value="Helicase_C-like"/>
</dbReference>
<dbReference type="SMART" id="SM01178">
    <property type="entry name" value="DUF4217"/>
    <property type="match status" value="1"/>
</dbReference>
<dbReference type="Pfam" id="PF00270">
    <property type="entry name" value="DEAD"/>
    <property type="match status" value="1"/>
</dbReference>
<evidence type="ECO:0000256" key="8">
    <source>
        <dbReference type="SAM" id="MobiDB-lite"/>
    </source>
</evidence>
<dbReference type="CDD" id="cd18787">
    <property type="entry name" value="SF2_C_DEAD"/>
    <property type="match status" value="1"/>
</dbReference>
<dbReference type="GO" id="GO:0005524">
    <property type="term" value="F:ATP binding"/>
    <property type="evidence" value="ECO:0007669"/>
    <property type="project" value="UniProtKB-UniRule"/>
</dbReference>
<dbReference type="InterPro" id="IPR044742">
    <property type="entry name" value="DEAD/DEAH_RhlB"/>
</dbReference>
<evidence type="ECO:0000256" key="2">
    <source>
        <dbReference type="ARBA" id="ARBA00022801"/>
    </source>
</evidence>
<comment type="catalytic activity">
    <reaction evidence="7">
        <text>ATP + H2O = ADP + phosphate + H(+)</text>
        <dbReference type="Rhea" id="RHEA:13065"/>
        <dbReference type="ChEBI" id="CHEBI:15377"/>
        <dbReference type="ChEBI" id="CHEBI:15378"/>
        <dbReference type="ChEBI" id="CHEBI:30616"/>
        <dbReference type="ChEBI" id="CHEBI:43474"/>
        <dbReference type="ChEBI" id="CHEBI:456216"/>
        <dbReference type="EC" id="3.6.4.13"/>
    </reaction>
</comment>
<evidence type="ECO:0000313" key="11">
    <source>
        <dbReference type="EMBL" id="KAG5471048.1"/>
    </source>
</evidence>
<dbReference type="GeneID" id="94169625"/>
<comment type="function">
    <text evidence="7">RNA helicase.</text>
</comment>
<dbReference type="SUPFAM" id="SSF52540">
    <property type="entry name" value="P-loop containing nucleoside triphosphate hydrolases"/>
    <property type="match status" value="1"/>
</dbReference>
<dbReference type="InterPro" id="IPR025313">
    <property type="entry name" value="SPB4-like_CTE"/>
</dbReference>
<keyword evidence="1 6" id="KW-0547">Nucleotide-binding</keyword>
<name>A0A836GWF6_LEIEN</name>
<dbReference type="AlphaFoldDB" id="A0A836GWF6"/>
<dbReference type="PROSITE" id="PS51194">
    <property type="entry name" value="HELICASE_CTER"/>
    <property type="match status" value="1"/>
</dbReference>
<feature type="compositionally biased region" description="Basic residues" evidence="8">
    <location>
        <begin position="1"/>
        <end position="11"/>
    </location>
</feature>
<dbReference type="OrthoDB" id="7396459at2759"/>
<dbReference type="Pfam" id="PF00271">
    <property type="entry name" value="Helicase_C"/>
    <property type="match status" value="1"/>
</dbReference>
<dbReference type="GO" id="GO:0003724">
    <property type="term" value="F:RNA helicase activity"/>
    <property type="evidence" value="ECO:0007669"/>
    <property type="project" value="UniProtKB-EC"/>
</dbReference>
<keyword evidence="5 7" id="KW-0694">RNA-binding</keyword>
<dbReference type="InterPro" id="IPR014001">
    <property type="entry name" value="Helicase_ATP-bd"/>
</dbReference>
<evidence type="ECO:0000259" key="10">
    <source>
        <dbReference type="PROSITE" id="PS51194"/>
    </source>
</evidence>
<dbReference type="PANTHER" id="PTHR24031">
    <property type="entry name" value="RNA HELICASE"/>
    <property type="match status" value="1"/>
</dbReference>
<organism evidence="11 12">
    <name type="scientific">Leishmania enriettii</name>
    <dbReference type="NCBI Taxonomy" id="5663"/>
    <lineage>
        <taxon>Eukaryota</taxon>
        <taxon>Discoba</taxon>
        <taxon>Euglenozoa</taxon>
        <taxon>Kinetoplastea</taxon>
        <taxon>Metakinetoplastina</taxon>
        <taxon>Trypanosomatida</taxon>
        <taxon>Trypanosomatidae</taxon>
        <taxon>Leishmaniinae</taxon>
        <taxon>Leishmania</taxon>
    </lineage>
</organism>
<evidence type="ECO:0000256" key="6">
    <source>
        <dbReference type="RuleBase" id="RU000492"/>
    </source>
</evidence>
<comment type="similarity">
    <text evidence="6">Belongs to the DEAD box helicase family.</text>
</comment>
<gene>
    <name evidence="11" type="ORF">CUR178_02355</name>
</gene>
<feature type="region of interest" description="Disordered" evidence="8">
    <location>
        <begin position="75"/>
        <end position="104"/>
    </location>
</feature>
<proteinExistence type="inferred from homology"/>
<dbReference type="PROSITE" id="PS00039">
    <property type="entry name" value="DEAD_ATP_HELICASE"/>
    <property type="match status" value="1"/>
</dbReference>
<dbReference type="GO" id="GO:0016787">
    <property type="term" value="F:hydrolase activity"/>
    <property type="evidence" value="ECO:0007669"/>
    <property type="project" value="UniProtKB-KW"/>
</dbReference>
<dbReference type="SMART" id="SM00490">
    <property type="entry name" value="HELICc"/>
    <property type="match status" value="1"/>
</dbReference>
<keyword evidence="12" id="KW-1185">Reference proteome</keyword>
<dbReference type="EC" id="3.6.4.13" evidence="7"/>
<protein>
    <recommendedName>
        <fullName evidence="7">ATP-dependent RNA helicase</fullName>
        <ecNumber evidence="7">3.6.4.13</ecNumber>
    </recommendedName>
</protein>
<sequence length="773" mass="85587">MGIKGRRKKVRQREELARQKQEQGCGREKGDGVAGGVVVMGDGPFRPPVDDIGRLKMKKSDFFRLLDTEVLEQMQEEHQNRRKQGQTGVVVAGGSSGGRKRCRGAGVETVDDVAEEIEQSYLGHQYEQGDLFKDSKVASAGDRWATLSTPAAAGAPGEGSTQPCQRRGAPSKAEELGDVEEEKLHLIESRRNAAHGALYSHPLIGLDPVVVDALRRNGFHRMTRIQERSIPYALEGYDLLGQARTGSGKTLAFCVPLLHLAKDTIEKHPRATVGVVLAPTKELCVQTHAVLSALCKHIAAVPATAGGAQFHVQLITGGTKVVEERRRLTSGMASIIVGTPGRIHDHVLHCKGWDLSRLRLLVLDEADRMLADGFQRDLDVIITRIPKGRQTLLFSATNTKSVRALARLSLSRLPLFVSTAGDAPSAVEIGDGDAPEGTAGTMPSAPTMAPYRAYNDPDEDGEELKGEEHEPKDEADDDNYNEDPAGEADMIPSTLRQFGCIIPSQDRLRALYAFLKQVARRAKAMIFCSTVSSATFHCQMMGSVGFHDDVMMLHGHMKHRQRVQTFEMFTEWKTGALFCTDVAARGLDIPHVSWILQYDPPLDPTEYIHRIGRTARAGTVGNSLIFLTPEEAPFLRYLANYGIHMEKYPMPEKLPNIQEKLEHVLQLDEVVAKSAVTAFRAHVGAYQSHILKETFNVHRLDLEALAKAFALTAVPHVTLPRNTEEEKRKEYIKGRLKSLNRRRLDALRHYEANKTRPQWENGMFVGVTRPSMN</sequence>
<evidence type="ECO:0000256" key="1">
    <source>
        <dbReference type="ARBA" id="ARBA00022741"/>
    </source>
</evidence>
<dbReference type="GO" id="GO:0003723">
    <property type="term" value="F:RNA binding"/>
    <property type="evidence" value="ECO:0007669"/>
    <property type="project" value="UniProtKB-UniRule"/>
</dbReference>
<reference evidence="11 12" key="1">
    <citation type="submission" date="2021-02" db="EMBL/GenBank/DDBJ databases">
        <title>Leishmania (Mundinia) enrietti genome sequencing and assembly.</title>
        <authorList>
            <person name="Almutairi H."/>
            <person name="Gatherer D."/>
        </authorList>
    </citation>
    <scope>NUCLEOTIDE SEQUENCE [LARGE SCALE GENOMIC DNA]</scope>
    <source>
        <strain evidence="11">CUR178</strain>
    </source>
</reference>
<dbReference type="Proteomes" id="UP000674179">
    <property type="component" value="Chromosome 32"/>
</dbReference>
<evidence type="ECO:0000256" key="7">
    <source>
        <dbReference type="RuleBase" id="RU365068"/>
    </source>
</evidence>
<dbReference type="PROSITE" id="PS51192">
    <property type="entry name" value="HELICASE_ATP_BIND_1"/>
    <property type="match status" value="1"/>
</dbReference>
<dbReference type="RefSeq" id="XP_067690218.1">
    <property type="nucleotide sequence ID" value="XM_067834115.1"/>
</dbReference>